<dbReference type="PROSITE" id="PS50003">
    <property type="entry name" value="PH_DOMAIN"/>
    <property type="match status" value="1"/>
</dbReference>
<evidence type="ECO:0000256" key="1">
    <source>
        <dbReference type="ARBA" id="ARBA00006962"/>
    </source>
</evidence>
<dbReference type="InterPro" id="IPR004182">
    <property type="entry name" value="GRAM"/>
</dbReference>
<feature type="region of interest" description="Disordered" evidence="8">
    <location>
        <begin position="203"/>
        <end position="248"/>
    </location>
</feature>
<dbReference type="CDD" id="cd03784">
    <property type="entry name" value="GT1_Gtf-like"/>
    <property type="match status" value="1"/>
</dbReference>
<feature type="compositionally biased region" description="Polar residues" evidence="8">
    <location>
        <begin position="654"/>
        <end position="665"/>
    </location>
</feature>
<keyword evidence="11" id="KW-1185">Reference proteome</keyword>
<dbReference type="VEuPathDB" id="FungiDB:SPPG_06223"/>
<evidence type="ECO:0000256" key="7">
    <source>
        <dbReference type="ARBA" id="ARBA00049453"/>
    </source>
</evidence>
<reference evidence="10 11" key="1">
    <citation type="submission" date="2009-08" db="EMBL/GenBank/DDBJ databases">
        <title>The Genome Sequence of Spizellomyces punctatus strain DAOM BR117.</title>
        <authorList>
            <consortium name="The Broad Institute Genome Sequencing Platform"/>
            <person name="Russ C."/>
            <person name="Cuomo C."/>
            <person name="Shea T."/>
            <person name="Young S.K."/>
            <person name="Zeng Q."/>
            <person name="Koehrsen M."/>
            <person name="Haas B."/>
            <person name="Borodovsky M."/>
            <person name="Guigo R."/>
            <person name="Alvarado L."/>
            <person name="Berlin A."/>
            <person name="Bochicchio J."/>
            <person name="Borenstein D."/>
            <person name="Chapman S."/>
            <person name="Chen Z."/>
            <person name="Engels R."/>
            <person name="Freedman E."/>
            <person name="Gellesch M."/>
            <person name="Goldberg J."/>
            <person name="Griggs A."/>
            <person name="Gujja S."/>
            <person name="Heiman D."/>
            <person name="Hepburn T."/>
            <person name="Howarth C."/>
            <person name="Jen D."/>
            <person name="Larson L."/>
            <person name="Lewis B."/>
            <person name="Mehta T."/>
            <person name="Park D."/>
            <person name="Pearson M."/>
            <person name="Roberts A."/>
            <person name="Saif S."/>
            <person name="Shenoy N."/>
            <person name="Sisk P."/>
            <person name="Stolte C."/>
            <person name="Sykes S."/>
            <person name="Thomson T."/>
            <person name="Walk T."/>
            <person name="White J."/>
            <person name="Yandava C."/>
            <person name="Burger G."/>
            <person name="Gray M.W."/>
            <person name="Holland P.W.H."/>
            <person name="King N."/>
            <person name="Lang F.B.F."/>
            <person name="Roger A.J."/>
            <person name="Ruiz-Trillo I."/>
            <person name="Lander E."/>
            <person name="Nusbaum C."/>
        </authorList>
    </citation>
    <scope>NUCLEOTIDE SEQUENCE [LARGE SCALE GENOMIC DNA]</scope>
    <source>
        <strain evidence="10 11">DAOM BR117</strain>
    </source>
</reference>
<dbReference type="eggNOG" id="KOG1192">
    <property type="taxonomic scope" value="Eukaryota"/>
</dbReference>
<dbReference type="CDD" id="cd13215">
    <property type="entry name" value="PH-GRAM1_AGT26"/>
    <property type="match status" value="1"/>
</dbReference>
<evidence type="ECO:0000256" key="3">
    <source>
        <dbReference type="ARBA" id="ARBA00022676"/>
    </source>
</evidence>
<dbReference type="GO" id="GO:0016125">
    <property type="term" value="P:sterol metabolic process"/>
    <property type="evidence" value="ECO:0007669"/>
    <property type="project" value="TreeGrafter"/>
</dbReference>
<feature type="region of interest" description="Disordered" evidence="8">
    <location>
        <begin position="1"/>
        <end position="42"/>
    </location>
</feature>
<dbReference type="Pfam" id="PF06722">
    <property type="entry name" value="EryCIII-like_C"/>
    <property type="match status" value="1"/>
</dbReference>
<evidence type="ECO:0000313" key="11">
    <source>
        <dbReference type="Proteomes" id="UP000053201"/>
    </source>
</evidence>
<organism evidence="10 11">
    <name type="scientific">Spizellomyces punctatus (strain DAOM BR117)</name>
    <dbReference type="NCBI Taxonomy" id="645134"/>
    <lineage>
        <taxon>Eukaryota</taxon>
        <taxon>Fungi</taxon>
        <taxon>Fungi incertae sedis</taxon>
        <taxon>Chytridiomycota</taxon>
        <taxon>Chytridiomycota incertae sedis</taxon>
        <taxon>Chytridiomycetes</taxon>
        <taxon>Spizellomycetales</taxon>
        <taxon>Spizellomycetaceae</taxon>
        <taxon>Spizellomyces</taxon>
    </lineage>
</organism>
<dbReference type="InterPro" id="IPR050426">
    <property type="entry name" value="Glycosyltransferase_28"/>
</dbReference>
<dbReference type="PANTHER" id="PTHR48050">
    <property type="entry name" value="STEROL 3-BETA-GLUCOSYLTRANSFERASE"/>
    <property type="match status" value="1"/>
</dbReference>
<dbReference type="GeneID" id="27689546"/>
<feature type="region of interest" description="Disordered" evidence="8">
    <location>
        <begin position="101"/>
        <end position="146"/>
    </location>
</feature>
<feature type="compositionally biased region" description="Polar residues" evidence="8">
    <location>
        <begin position="172"/>
        <end position="181"/>
    </location>
</feature>
<feature type="compositionally biased region" description="Polar residues" evidence="8">
    <location>
        <begin position="621"/>
        <end position="631"/>
    </location>
</feature>
<dbReference type="Proteomes" id="UP000053201">
    <property type="component" value="Unassembled WGS sequence"/>
</dbReference>
<dbReference type="EC" id="2.4.1.173" evidence="2"/>
<dbReference type="PANTHER" id="PTHR48050:SF25">
    <property type="entry name" value="STEROL 3-BETA-GLUCOSYLTRANSFERASE"/>
    <property type="match status" value="1"/>
</dbReference>
<dbReference type="Pfam" id="PF02893">
    <property type="entry name" value="GRAM"/>
    <property type="match status" value="2"/>
</dbReference>
<feature type="compositionally biased region" description="Basic residues" evidence="8">
    <location>
        <begin position="228"/>
        <end position="248"/>
    </location>
</feature>
<dbReference type="InterPro" id="IPR004276">
    <property type="entry name" value="GlycoTrans_28_N"/>
</dbReference>
<evidence type="ECO:0000256" key="2">
    <source>
        <dbReference type="ARBA" id="ARBA00012650"/>
    </source>
</evidence>
<dbReference type="RefSeq" id="XP_016606570.1">
    <property type="nucleotide sequence ID" value="XM_016754430.1"/>
</dbReference>
<dbReference type="FunFam" id="3.40.50.2000:FF:000009">
    <property type="entry name" value="Sterol 3-beta-glucosyltransferase UGT80A2"/>
    <property type="match status" value="1"/>
</dbReference>
<evidence type="ECO:0000256" key="5">
    <source>
        <dbReference type="ARBA" id="ARBA00029843"/>
    </source>
</evidence>
<dbReference type="SUPFAM" id="SSF53756">
    <property type="entry name" value="UDP-Glycosyltransferase/glycogen phosphorylase"/>
    <property type="match status" value="1"/>
</dbReference>
<comment type="catalytic activity">
    <reaction evidence="6">
        <text>ergosterol + UDP-alpha-D-glucose = ergosteryl 3-beta-D-glucoside + UDP + H(+)</text>
        <dbReference type="Rhea" id="RHEA:61836"/>
        <dbReference type="ChEBI" id="CHEBI:15378"/>
        <dbReference type="ChEBI" id="CHEBI:16933"/>
        <dbReference type="ChEBI" id="CHEBI:52973"/>
        <dbReference type="ChEBI" id="CHEBI:58223"/>
        <dbReference type="ChEBI" id="CHEBI:58885"/>
    </reaction>
    <physiologicalReaction direction="left-to-right" evidence="6">
        <dbReference type="Rhea" id="RHEA:61837"/>
    </physiologicalReaction>
</comment>
<dbReference type="GO" id="GO:0016906">
    <property type="term" value="F:sterol 3-beta-glucosyltransferase activity"/>
    <property type="evidence" value="ECO:0007669"/>
    <property type="project" value="UniProtKB-EC"/>
</dbReference>
<dbReference type="InterPro" id="IPR010610">
    <property type="entry name" value="EryCIII-like_C"/>
</dbReference>
<dbReference type="InterPro" id="IPR002213">
    <property type="entry name" value="UDP_glucos_trans"/>
</dbReference>
<evidence type="ECO:0000256" key="4">
    <source>
        <dbReference type="ARBA" id="ARBA00022679"/>
    </source>
</evidence>
<evidence type="ECO:0000313" key="10">
    <source>
        <dbReference type="EMBL" id="KNC98530.1"/>
    </source>
</evidence>
<dbReference type="GO" id="GO:0005975">
    <property type="term" value="P:carbohydrate metabolic process"/>
    <property type="evidence" value="ECO:0007669"/>
    <property type="project" value="InterPro"/>
</dbReference>
<dbReference type="STRING" id="645134.A0A0L0HAD7"/>
<feature type="compositionally biased region" description="Basic residues" evidence="8">
    <location>
        <begin position="713"/>
        <end position="722"/>
    </location>
</feature>
<feature type="region of interest" description="Disordered" evidence="8">
    <location>
        <begin position="589"/>
        <end position="730"/>
    </location>
</feature>
<dbReference type="Pfam" id="PF00169">
    <property type="entry name" value="PH"/>
    <property type="match status" value="1"/>
</dbReference>
<evidence type="ECO:0000256" key="6">
    <source>
        <dbReference type="ARBA" id="ARBA00047886"/>
    </source>
</evidence>
<dbReference type="FunFam" id="3.40.50.2000:FF:000029">
    <property type="entry name" value="Sterol 3-beta-glucosyltransferase"/>
    <property type="match status" value="1"/>
</dbReference>
<accession>A0A0L0HAD7</accession>
<dbReference type="InParanoid" id="A0A0L0HAD7"/>
<feature type="region of interest" description="Disordered" evidence="8">
    <location>
        <begin position="331"/>
        <end position="362"/>
    </location>
</feature>
<keyword evidence="3" id="KW-0328">Glycosyltransferase</keyword>
<keyword evidence="4" id="KW-0808">Transferase</keyword>
<sequence length="1377" mass="153444">MVMINVQDSRIDQGEKVTSQSNHFPLTVVGQEESRTSTSTTDIETVRIQQDSEKKKQSRLRKLLRIRPNSDIFPKTYPGPTSAPAVLDVLDLAVVNVPSVEDGTLSSSPPRTKYTDEKSKTGLWKKLQRRNTTPIKRIDRSSEQTEQWTSILIKDDQHQQAKCLPDAPDQCPQFSTPSLPSKDNRVVRFVDSFSDTDEWVADAELDSESDPNSLGSGDDSGNSDGKQRTKKKTKRKTKPRGKSRRLAKKLSHQFADMFSWFGGRGPAGAGSSSEAEAVNNPVLHLVTAALKVENDPDLTPASGDHMGSDHLADDRSSIHSLFLEATDALAEPENTPDTDGDIFSQSSGESDGEDSSPVLTPAGQSTANLTIAEKLQIAFELPETEPYRGEFACWLVRSVLLKGNIYMTDSHICFYASLPREYGSIQHSGFLRKRAKAPRKGSATFWFVLKDDTLSFYRNSTNLYYPLGRVNLKNVVDVQKSKQHQRGFSIVTRDKKYRFKADTETAREEWMKALKASMVRARNEGDDVRIVLPFANITELELSGSSSVTDSLRIKVVDDESALAEEYFFAYFNNLPYAYSTLIDLWQPQRSSPTRPSNPRRKSMYDTTATSALPLKPADVSSRSGLPTPTGSMALLPPAAETPSNSHHRRTQSEHPQSGSPTSESDSPRQRISEDGDATDSSSHPSRSSMSSTSASEFGQSGGEGPSRPASGWRRKLGHRKTRSDAGVLRDMSVVSGIGGSQPSQPTQKQQQHKEIKADEFRKTFALPDSEQLIASYHCSLHRTVPRLGKLYISSNHLCFKSKRVGIRTRLLVPLIDIVDVLEAPGFGWRLRITTRAGDVFLCEFHSPDVRSRCLEVLGRCLREMDCADTKGVERALSPLRHQASILDDIERSDSHVRPSELYNPPVPAALHITLLTIGTRGDVQPYIALGLRLQTDGHTVRIATHSEYKDWIEGFGIEFREVKGNPAELMRLCVENGMFTVGFLREAVSKFRGWVDELLLSAYEACKDTNLLIESPTAMAGLHIAEHLQIPYFAAFPMPWTRTRYYPHPFAVPDRKRKGLGGLGGSYNWMTHVMIEGLLWRGVSGQVNRFRRKTLGRPPIQLGTLNDHKIPFLYSFSPTVVPPPPDWQDWIHTTGYWFLDDSDPDWTPPEDLRQFLEESKGMPVVYIGFGSIVVSDPDEMTRTIISAVLKSNVRAILSKGWSGRLATSTPSEPITYPPQIYPLTKPAPHSFLFPLCTAAIHHGGAGTTAATLRAGIPMSIHPFFGDQFFWADRISDLGVGVTLRKLSVNKLSSALETLVTDTKMQQRARVVGERLQKEDGVGEAIRCIYRDLDFAQERIKHVKTWVDERWGGSTLWSGDKKDKERDIAERRAAESG</sequence>
<dbReference type="OrthoDB" id="10261837at2759"/>
<gene>
    <name evidence="10" type="ORF">SPPG_06223</name>
</gene>
<comment type="catalytic activity">
    <reaction evidence="7">
        <text>a sterol + UDP-alpha-D-glucose = a sterol 3-beta-D-glucoside + UDP + H(+)</text>
        <dbReference type="Rhea" id="RHEA:22724"/>
        <dbReference type="ChEBI" id="CHEBI:15378"/>
        <dbReference type="ChEBI" id="CHEBI:15889"/>
        <dbReference type="ChEBI" id="CHEBI:37424"/>
        <dbReference type="ChEBI" id="CHEBI:58223"/>
        <dbReference type="ChEBI" id="CHEBI:58885"/>
        <dbReference type="EC" id="2.4.1.173"/>
    </reaction>
    <physiologicalReaction direction="left-to-right" evidence="7">
        <dbReference type="Rhea" id="RHEA:22725"/>
    </physiologicalReaction>
</comment>
<dbReference type="SUPFAM" id="SSF50729">
    <property type="entry name" value="PH domain-like"/>
    <property type="match status" value="1"/>
</dbReference>
<feature type="domain" description="PH" evidence="9">
    <location>
        <begin position="424"/>
        <end position="519"/>
    </location>
</feature>
<name>A0A0L0HAD7_SPIPD</name>
<protein>
    <recommendedName>
        <fullName evidence="2">sterol 3beta-glucosyltransferase</fullName>
        <ecNumber evidence="2">2.4.1.173</ecNumber>
    </recommendedName>
    <alternativeName>
        <fullName evidence="5">Autophagy-related protein 26</fullName>
    </alternativeName>
</protein>
<dbReference type="Gene3D" id="3.40.50.2000">
    <property type="entry name" value="Glycogen Phosphorylase B"/>
    <property type="match status" value="2"/>
</dbReference>
<dbReference type="InterPro" id="IPR001849">
    <property type="entry name" value="PH_domain"/>
</dbReference>
<feature type="region of interest" description="Disordered" evidence="8">
    <location>
        <begin position="159"/>
        <end position="182"/>
    </location>
</feature>
<proteinExistence type="inferred from homology"/>
<dbReference type="SMART" id="SM00568">
    <property type="entry name" value="GRAM"/>
    <property type="match status" value="2"/>
</dbReference>
<dbReference type="InterPro" id="IPR048066">
    <property type="entry name" value="ATG26_PH_GRAM1"/>
</dbReference>
<dbReference type="OMA" id="WRNKTLG"/>
<dbReference type="InterPro" id="IPR011993">
    <property type="entry name" value="PH-like_dom_sf"/>
</dbReference>
<dbReference type="SMART" id="SM00233">
    <property type="entry name" value="PH"/>
    <property type="match status" value="1"/>
</dbReference>
<feature type="compositionally biased region" description="Low complexity" evidence="8">
    <location>
        <begin position="681"/>
        <end position="696"/>
    </location>
</feature>
<dbReference type="Pfam" id="PF03033">
    <property type="entry name" value="Glyco_transf_28"/>
    <property type="match status" value="1"/>
</dbReference>
<evidence type="ECO:0000259" key="9">
    <source>
        <dbReference type="PROSITE" id="PS50003"/>
    </source>
</evidence>
<feature type="compositionally biased region" description="Low complexity" evidence="8">
    <location>
        <begin position="210"/>
        <end position="224"/>
    </location>
</feature>
<dbReference type="EMBL" id="KQ257460">
    <property type="protein sequence ID" value="KNC98530.1"/>
    <property type="molecule type" value="Genomic_DNA"/>
</dbReference>
<comment type="similarity">
    <text evidence="1">Belongs to the glycosyltransferase 28 family.</text>
</comment>
<evidence type="ECO:0000256" key="8">
    <source>
        <dbReference type="SAM" id="MobiDB-lite"/>
    </source>
</evidence>
<dbReference type="Gene3D" id="2.30.29.30">
    <property type="entry name" value="Pleckstrin-homology domain (PH domain)/Phosphotyrosine-binding domain (PTB)"/>
    <property type="match status" value="3"/>
</dbReference>